<protein>
    <submittedName>
        <fullName evidence="1">16991_t:CDS:1</fullName>
    </submittedName>
</protein>
<keyword evidence="2" id="KW-1185">Reference proteome</keyword>
<reference evidence="1" key="1">
    <citation type="submission" date="2021-06" db="EMBL/GenBank/DDBJ databases">
        <authorList>
            <person name="Kallberg Y."/>
            <person name="Tangrot J."/>
            <person name="Rosling A."/>
        </authorList>
    </citation>
    <scope>NUCLEOTIDE SEQUENCE</scope>
    <source>
        <strain evidence="1">28 12/20/2015</strain>
    </source>
</reference>
<name>A0ACA9KYA0_9GLOM</name>
<dbReference type="Proteomes" id="UP000789366">
    <property type="component" value="Unassembled WGS sequence"/>
</dbReference>
<evidence type="ECO:0000313" key="2">
    <source>
        <dbReference type="Proteomes" id="UP000789366"/>
    </source>
</evidence>
<organism evidence="1 2">
    <name type="scientific">Cetraspora pellucida</name>
    <dbReference type="NCBI Taxonomy" id="1433469"/>
    <lineage>
        <taxon>Eukaryota</taxon>
        <taxon>Fungi</taxon>
        <taxon>Fungi incertae sedis</taxon>
        <taxon>Mucoromycota</taxon>
        <taxon>Glomeromycotina</taxon>
        <taxon>Glomeromycetes</taxon>
        <taxon>Diversisporales</taxon>
        <taxon>Gigasporaceae</taxon>
        <taxon>Cetraspora</taxon>
    </lineage>
</organism>
<dbReference type="EMBL" id="CAJVPW010002043">
    <property type="protein sequence ID" value="CAG8497562.1"/>
    <property type="molecule type" value="Genomic_DNA"/>
</dbReference>
<gene>
    <name evidence="1" type="ORF">SPELUC_LOCUS2853</name>
</gene>
<accession>A0ACA9KYA0</accession>
<sequence length="327" mass="38382">MSSPKHRKYKIGACYGCQKCLFCFKDLKNKNCSCDLKIKPSHNDTFRTKYGQEAHNRCYKISTTRLAQVAWLKERSKFFEYNSNFDKNFNLTLCSTCNSRYNRVKNVISLSKDEKINQDNIINQDATDQDTIDQDTIDQDTIDQDTVDQDIINQYIIDQNSEIEATQSTFDNSSAGKWLTFKEEEINNFYSFKSSLNSHIRKCLDLRFIYDDDYEITYKVNGREQAMSINDREDFLSFVDECKKPDNLAKTMYVYIILKNPKQFHKRKSELDKIYDGKGIYTTLEKSFEEQGITVNGIKELTDNQLIELGVTKIGWRINIKQEARKY</sequence>
<comment type="caution">
    <text evidence="1">The sequence shown here is derived from an EMBL/GenBank/DDBJ whole genome shotgun (WGS) entry which is preliminary data.</text>
</comment>
<evidence type="ECO:0000313" key="1">
    <source>
        <dbReference type="EMBL" id="CAG8497562.1"/>
    </source>
</evidence>
<proteinExistence type="predicted"/>